<dbReference type="GO" id="GO:0000981">
    <property type="term" value="F:DNA-binding transcription factor activity, RNA polymerase II-specific"/>
    <property type="evidence" value="ECO:0007669"/>
    <property type="project" value="TreeGrafter"/>
</dbReference>
<reference evidence="6" key="1">
    <citation type="thesis" date="2021" institute="BYU ScholarsArchive" country="Provo, UT, USA">
        <title>Applications of and Algorithms for Genome Assembly and Genomic Analyses with an Emphasis on Marine Teleosts.</title>
        <authorList>
            <person name="Pickett B.D."/>
        </authorList>
    </citation>
    <scope>NUCLEOTIDE SEQUENCE</scope>
    <source>
        <strain evidence="6">HI-2016</strain>
    </source>
</reference>
<dbReference type="Proteomes" id="UP000824540">
    <property type="component" value="Unassembled WGS sequence"/>
</dbReference>
<keyword evidence="3" id="KW-0371">Homeobox</keyword>
<evidence type="ECO:0000256" key="4">
    <source>
        <dbReference type="ARBA" id="ARBA00023242"/>
    </source>
</evidence>
<dbReference type="InterPro" id="IPR001356">
    <property type="entry name" value="HD"/>
</dbReference>
<dbReference type="GO" id="GO:0005634">
    <property type="term" value="C:nucleus"/>
    <property type="evidence" value="ECO:0007669"/>
    <property type="project" value="UniProtKB-SubCell"/>
</dbReference>
<keyword evidence="7" id="KW-1185">Reference proteome</keyword>
<comment type="caution">
    <text evidence="6">The sequence shown here is derived from an EMBL/GenBank/DDBJ whole genome shotgun (WGS) entry which is preliminary data.</text>
</comment>
<evidence type="ECO:0000256" key="5">
    <source>
        <dbReference type="SAM" id="MobiDB-lite"/>
    </source>
</evidence>
<dbReference type="GO" id="GO:0000978">
    <property type="term" value="F:RNA polymerase II cis-regulatory region sequence-specific DNA binding"/>
    <property type="evidence" value="ECO:0007669"/>
    <property type="project" value="TreeGrafter"/>
</dbReference>
<protein>
    <submittedName>
        <fullName evidence="6">Uncharacterized protein</fullName>
    </submittedName>
</protein>
<dbReference type="SUPFAM" id="SSF46689">
    <property type="entry name" value="Homeodomain-like"/>
    <property type="match status" value="1"/>
</dbReference>
<keyword evidence="4" id="KW-0539">Nucleus</keyword>
<organism evidence="6 7">
    <name type="scientific">Albula glossodonta</name>
    <name type="common">roundjaw bonefish</name>
    <dbReference type="NCBI Taxonomy" id="121402"/>
    <lineage>
        <taxon>Eukaryota</taxon>
        <taxon>Metazoa</taxon>
        <taxon>Chordata</taxon>
        <taxon>Craniata</taxon>
        <taxon>Vertebrata</taxon>
        <taxon>Euteleostomi</taxon>
        <taxon>Actinopterygii</taxon>
        <taxon>Neopterygii</taxon>
        <taxon>Teleostei</taxon>
        <taxon>Albuliformes</taxon>
        <taxon>Albulidae</taxon>
        <taxon>Albula</taxon>
    </lineage>
</organism>
<evidence type="ECO:0000256" key="1">
    <source>
        <dbReference type="ARBA" id="ARBA00004123"/>
    </source>
</evidence>
<gene>
    <name evidence="6" type="ORF">JZ751_027451</name>
</gene>
<dbReference type="EMBL" id="JAFBMS010000771">
    <property type="protein sequence ID" value="KAG9330048.1"/>
    <property type="molecule type" value="Genomic_DNA"/>
</dbReference>
<dbReference type="AlphaFoldDB" id="A0A8T2MWK4"/>
<dbReference type="InterPro" id="IPR009057">
    <property type="entry name" value="Homeodomain-like_sf"/>
</dbReference>
<dbReference type="OrthoDB" id="6159439at2759"/>
<dbReference type="CDD" id="cd00086">
    <property type="entry name" value="homeodomain"/>
    <property type="match status" value="1"/>
</dbReference>
<dbReference type="PANTHER" id="PTHR24339">
    <property type="entry name" value="HOMEOBOX PROTEIN EMX-RELATED"/>
    <property type="match status" value="1"/>
</dbReference>
<dbReference type="PANTHER" id="PTHR24339:SF28">
    <property type="entry name" value="E5-RELATED"/>
    <property type="match status" value="1"/>
</dbReference>
<feature type="compositionally biased region" description="Pro residues" evidence="5">
    <location>
        <begin position="64"/>
        <end position="74"/>
    </location>
</feature>
<name>A0A8T2MWK4_9TELE</name>
<accession>A0A8T2MWK4</accession>
<proteinExistence type="predicted"/>
<comment type="subcellular location">
    <subcellularLocation>
        <location evidence="1">Nucleus</location>
    </subcellularLocation>
</comment>
<keyword evidence="2" id="KW-0238">DNA-binding</keyword>
<evidence type="ECO:0000256" key="2">
    <source>
        <dbReference type="ARBA" id="ARBA00023125"/>
    </source>
</evidence>
<evidence type="ECO:0000313" key="7">
    <source>
        <dbReference type="Proteomes" id="UP000824540"/>
    </source>
</evidence>
<evidence type="ECO:0000313" key="6">
    <source>
        <dbReference type="EMBL" id="KAG9330048.1"/>
    </source>
</evidence>
<feature type="region of interest" description="Disordered" evidence="5">
    <location>
        <begin position="56"/>
        <end position="86"/>
    </location>
</feature>
<evidence type="ECO:0000256" key="3">
    <source>
        <dbReference type="ARBA" id="ARBA00023155"/>
    </source>
</evidence>
<sequence length="250" mass="27893">MARGLRERECYSTESVTYRNGDTHIRFLNSGACFRKVLLGPPRVCRSVMQHKLWSTSPSTLLPSTPPPHPPPPTDSDKPEPVYARGNGELHGAIWSRLGHSPAPERSGAWGGGGLRGSAQRVLWERIAGGALQPPCQTGKHIHLPATAKQNTPDDTSENLLLHGPFSRKPKRIRTAFSPSQLLRLERAFEKNHYVYIWNMDLRQAALLKFIHRNKNVILSSAPLPLTDMRLSHGCWVCLKLETTVTPSHL</sequence>
<dbReference type="InterPro" id="IPR050877">
    <property type="entry name" value="EMX-VAX-Noto_Homeobox_TFs"/>
</dbReference>
<dbReference type="Gene3D" id="1.10.10.60">
    <property type="entry name" value="Homeodomain-like"/>
    <property type="match status" value="1"/>
</dbReference>